<evidence type="ECO:0000313" key="3">
    <source>
        <dbReference type="Proteomes" id="UP001311232"/>
    </source>
</evidence>
<evidence type="ECO:0000256" key="1">
    <source>
        <dbReference type="SAM" id="MobiDB-lite"/>
    </source>
</evidence>
<sequence>MDLTDSRQESARDRWVQQQMEEAMRYLPTDLEVLPSPLLLEPMECEASQRQKVRKGCSFPPPQLRRSLPAPVPAAKPSSSSRRKKRWRGAPSCGSAAEEVVSLPADVRAAASGPASLSATALSARLAAPSPMPSSLAPVRCFGTTPDELEERLRFYACQIKSFRRTSLMYSSPELMEKIMQMERDYKTTVRQFYCRPPPSWPGLQGAATEQPTPGLQGAATEQPTPGLRSGAAAQSTSGLRSVAAKQPTSGLQGAAAEQPTSGLQGAAAEQPTSGPQPDTKSASSSSTRRRGRRKRSTSAHVTEGVGDASAPANATEGLGNASASAHATEGLCDASAATPSLQAFQGFSGELVPEPCDEGFKEEAPPDPVSEGFKEQLVLILASEPRDEGFQEEVPPDPFHVIEGFKEHLVLILASEAIDEGFEEEAPPDPVSGEFKEQLFLTGFQMDFRTLVEKKQQTNKRSFLNFCPSQTYSSNQLLVHIV</sequence>
<feature type="region of interest" description="Disordered" evidence="1">
    <location>
        <begin position="45"/>
        <end position="91"/>
    </location>
</feature>
<feature type="compositionally biased region" description="Polar residues" evidence="1">
    <location>
        <begin position="208"/>
        <end position="224"/>
    </location>
</feature>
<evidence type="ECO:0000313" key="2">
    <source>
        <dbReference type="EMBL" id="KAK5605210.1"/>
    </source>
</evidence>
<dbReference type="Proteomes" id="UP001311232">
    <property type="component" value="Unassembled WGS sequence"/>
</dbReference>
<proteinExistence type="predicted"/>
<feature type="compositionally biased region" description="Polar residues" evidence="1">
    <location>
        <begin position="271"/>
        <end position="280"/>
    </location>
</feature>
<keyword evidence="3" id="KW-1185">Reference proteome</keyword>
<protein>
    <submittedName>
        <fullName evidence="2">Uncharacterized protein</fullName>
    </submittedName>
</protein>
<organism evidence="2 3">
    <name type="scientific">Crenichthys baileyi</name>
    <name type="common">White River springfish</name>
    <dbReference type="NCBI Taxonomy" id="28760"/>
    <lineage>
        <taxon>Eukaryota</taxon>
        <taxon>Metazoa</taxon>
        <taxon>Chordata</taxon>
        <taxon>Craniata</taxon>
        <taxon>Vertebrata</taxon>
        <taxon>Euteleostomi</taxon>
        <taxon>Actinopterygii</taxon>
        <taxon>Neopterygii</taxon>
        <taxon>Teleostei</taxon>
        <taxon>Neoteleostei</taxon>
        <taxon>Acanthomorphata</taxon>
        <taxon>Ovalentaria</taxon>
        <taxon>Atherinomorphae</taxon>
        <taxon>Cyprinodontiformes</taxon>
        <taxon>Goodeidae</taxon>
        <taxon>Crenichthys</taxon>
    </lineage>
</organism>
<comment type="caution">
    <text evidence="2">The sequence shown here is derived from an EMBL/GenBank/DDBJ whole genome shotgun (WGS) entry which is preliminary data.</text>
</comment>
<feature type="compositionally biased region" description="Basic residues" evidence="1">
    <location>
        <begin position="288"/>
        <end position="298"/>
    </location>
</feature>
<feature type="region of interest" description="Disordered" evidence="1">
    <location>
        <begin position="197"/>
        <end position="322"/>
    </location>
</feature>
<dbReference type="AlphaFoldDB" id="A0AAV9RA14"/>
<gene>
    <name evidence="2" type="ORF">CRENBAI_021378</name>
</gene>
<accession>A0AAV9RA14</accession>
<name>A0AAV9RA14_9TELE</name>
<reference evidence="2 3" key="1">
    <citation type="submission" date="2021-06" db="EMBL/GenBank/DDBJ databases">
        <authorList>
            <person name="Palmer J.M."/>
        </authorList>
    </citation>
    <scope>NUCLEOTIDE SEQUENCE [LARGE SCALE GENOMIC DNA]</scope>
    <source>
        <strain evidence="2 3">MEX-2019</strain>
        <tissue evidence="2">Muscle</tissue>
    </source>
</reference>
<dbReference type="EMBL" id="JAHHUM010002311">
    <property type="protein sequence ID" value="KAK5605210.1"/>
    <property type="molecule type" value="Genomic_DNA"/>
</dbReference>